<sequence length="95" mass="10981">MIANADNCILNLNKKNIKVSIATELDFSIEEFDKWISYLISDCELVRSLEGQIYTDIVRENLTFVLKEREAARIRKIKNQTSLSTPKLRLFENGS</sequence>
<protein>
    <submittedName>
        <fullName evidence="1">Uncharacterized protein</fullName>
    </submittedName>
</protein>
<accession>A0A0W8G083</accession>
<organism evidence="1">
    <name type="scientific">hydrocarbon metagenome</name>
    <dbReference type="NCBI Taxonomy" id="938273"/>
    <lineage>
        <taxon>unclassified sequences</taxon>
        <taxon>metagenomes</taxon>
        <taxon>ecological metagenomes</taxon>
    </lineage>
</organism>
<comment type="caution">
    <text evidence="1">The sequence shown here is derived from an EMBL/GenBank/DDBJ whole genome shotgun (WGS) entry which is preliminary data.</text>
</comment>
<gene>
    <name evidence="1" type="ORF">ASZ90_004278</name>
</gene>
<dbReference type="AlphaFoldDB" id="A0A0W8G083"/>
<evidence type="ECO:0000313" key="1">
    <source>
        <dbReference type="EMBL" id="KUG25891.1"/>
    </source>
</evidence>
<proteinExistence type="predicted"/>
<name>A0A0W8G083_9ZZZZ</name>
<dbReference type="EMBL" id="LNQE01000580">
    <property type="protein sequence ID" value="KUG25891.1"/>
    <property type="molecule type" value="Genomic_DNA"/>
</dbReference>
<reference evidence="1" key="1">
    <citation type="journal article" date="2015" name="Proc. Natl. Acad. Sci. U.S.A.">
        <title>Networks of energetic and metabolic interactions define dynamics in microbial communities.</title>
        <authorList>
            <person name="Embree M."/>
            <person name="Liu J.K."/>
            <person name="Al-Bassam M.M."/>
            <person name="Zengler K."/>
        </authorList>
    </citation>
    <scope>NUCLEOTIDE SEQUENCE</scope>
</reference>